<dbReference type="EMBL" id="JAUSTP010000032">
    <property type="protein sequence ID" value="MDQ0191127.1"/>
    <property type="molecule type" value="Genomic_DNA"/>
</dbReference>
<dbReference type="PROSITE" id="PS50943">
    <property type="entry name" value="HTH_CROC1"/>
    <property type="match status" value="1"/>
</dbReference>
<protein>
    <submittedName>
        <fullName evidence="3">SOS-response transcriptional repressor LexA</fullName>
    </submittedName>
</protein>
<dbReference type="RefSeq" id="WP_274456642.1">
    <property type="nucleotide sequence ID" value="NZ_CP067097.1"/>
</dbReference>
<keyword evidence="1" id="KW-0238">DNA-binding</keyword>
<proteinExistence type="predicted"/>
<dbReference type="PANTHER" id="PTHR46558:SF13">
    <property type="entry name" value="HTH-TYPE TRANSCRIPTIONAL REGULATOR IMMR"/>
    <property type="match status" value="1"/>
</dbReference>
<dbReference type="SUPFAM" id="SSF51306">
    <property type="entry name" value="LexA/Signal peptidase"/>
    <property type="match status" value="1"/>
</dbReference>
<dbReference type="SMART" id="SM00530">
    <property type="entry name" value="HTH_XRE"/>
    <property type="match status" value="1"/>
</dbReference>
<evidence type="ECO:0000313" key="4">
    <source>
        <dbReference type="Proteomes" id="UP001232973"/>
    </source>
</evidence>
<reference evidence="3 4" key="1">
    <citation type="submission" date="2023-07" db="EMBL/GenBank/DDBJ databases">
        <title>Genomic Encyclopedia of Type Strains, Phase IV (KMG-IV): sequencing the most valuable type-strain genomes for metagenomic binning, comparative biology and taxonomic classification.</title>
        <authorList>
            <person name="Goeker M."/>
        </authorList>
    </citation>
    <scope>NUCLEOTIDE SEQUENCE [LARGE SCALE GENOMIC DNA]</scope>
    <source>
        <strain evidence="3 4">DSM 4006</strain>
    </source>
</reference>
<dbReference type="Gene3D" id="2.10.109.10">
    <property type="entry name" value="Umud Fragment, subunit A"/>
    <property type="match status" value="1"/>
</dbReference>
<dbReference type="InterPro" id="IPR036286">
    <property type="entry name" value="LexA/Signal_pep-like_sf"/>
</dbReference>
<keyword evidence="4" id="KW-1185">Reference proteome</keyword>
<evidence type="ECO:0000256" key="1">
    <source>
        <dbReference type="ARBA" id="ARBA00023125"/>
    </source>
</evidence>
<dbReference type="SUPFAM" id="SSF47413">
    <property type="entry name" value="lambda repressor-like DNA-binding domains"/>
    <property type="match status" value="1"/>
</dbReference>
<comment type="caution">
    <text evidence="3">The sequence shown here is derived from an EMBL/GenBank/DDBJ whole genome shotgun (WGS) entry which is preliminary data.</text>
</comment>
<name>A0ABT9XLE5_9BACL</name>
<evidence type="ECO:0000313" key="3">
    <source>
        <dbReference type="EMBL" id="MDQ0191127.1"/>
    </source>
</evidence>
<dbReference type="Gene3D" id="1.10.260.40">
    <property type="entry name" value="lambda repressor-like DNA-binding domains"/>
    <property type="match status" value="1"/>
</dbReference>
<dbReference type="InterPro" id="IPR015927">
    <property type="entry name" value="Peptidase_S24_S26A/B/C"/>
</dbReference>
<accession>A0ABT9XLE5</accession>
<dbReference type="Pfam" id="PF00717">
    <property type="entry name" value="Peptidase_S24"/>
    <property type="match status" value="1"/>
</dbReference>
<dbReference type="CDD" id="cd00093">
    <property type="entry name" value="HTH_XRE"/>
    <property type="match status" value="1"/>
</dbReference>
<dbReference type="Pfam" id="PF01381">
    <property type="entry name" value="HTH_3"/>
    <property type="match status" value="1"/>
</dbReference>
<organism evidence="3 4">
    <name type="scientific">Alicyclobacillus cycloheptanicus</name>
    <dbReference type="NCBI Taxonomy" id="1457"/>
    <lineage>
        <taxon>Bacteria</taxon>
        <taxon>Bacillati</taxon>
        <taxon>Bacillota</taxon>
        <taxon>Bacilli</taxon>
        <taxon>Bacillales</taxon>
        <taxon>Alicyclobacillaceae</taxon>
        <taxon>Alicyclobacillus</taxon>
    </lineage>
</organism>
<gene>
    <name evidence="3" type="ORF">J2S03_002995</name>
</gene>
<evidence type="ECO:0000259" key="2">
    <source>
        <dbReference type="PROSITE" id="PS50943"/>
    </source>
</evidence>
<dbReference type="InterPro" id="IPR001387">
    <property type="entry name" value="Cro/C1-type_HTH"/>
</dbReference>
<dbReference type="InterPro" id="IPR010982">
    <property type="entry name" value="Lambda_DNA-bd_dom_sf"/>
</dbReference>
<feature type="domain" description="HTH cro/C1-type" evidence="2">
    <location>
        <begin position="7"/>
        <end position="61"/>
    </location>
</feature>
<dbReference type="PANTHER" id="PTHR46558">
    <property type="entry name" value="TRACRIPTIONAL REGULATORY PROTEIN-RELATED-RELATED"/>
    <property type="match status" value="1"/>
</dbReference>
<sequence length="245" mass="27912">MTLGQRLREARKKMGWSQTYVSQITGISNTNISNYERDFRRPDMETLTKLASLYHQSLDYLITGNNDDLLQSTLFESNSQAIMGNFEGRVHDAKFTTPLVMVPILRNPSQSERTSELVDEFIPVLASELDMVKYEYFWFKVQDDSMSGEGITKGALVLVRSHLNDLDKHIDGSLRIVKLGDKYTIRRVYETTMVIALEAANPSYPLKLIHNRIELDEYGMPVPIGAVGRYGEGEVVRVMHNCLPM</sequence>
<dbReference type="Proteomes" id="UP001232973">
    <property type="component" value="Unassembled WGS sequence"/>
</dbReference>